<organism evidence="11 12">
    <name type="scientific">Mycena indigotica</name>
    <dbReference type="NCBI Taxonomy" id="2126181"/>
    <lineage>
        <taxon>Eukaryota</taxon>
        <taxon>Fungi</taxon>
        <taxon>Dikarya</taxon>
        <taxon>Basidiomycota</taxon>
        <taxon>Agaricomycotina</taxon>
        <taxon>Agaricomycetes</taxon>
        <taxon>Agaricomycetidae</taxon>
        <taxon>Agaricales</taxon>
        <taxon>Marasmiineae</taxon>
        <taxon>Mycenaceae</taxon>
        <taxon>Mycena</taxon>
    </lineage>
</organism>
<dbReference type="GeneID" id="59345037"/>
<keyword evidence="12" id="KW-1185">Reference proteome</keyword>
<keyword evidence="6 10" id="KW-1133">Transmembrane helix</keyword>
<comment type="caution">
    <text evidence="11">The sequence shown here is derived from an EMBL/GenBank/DDBJ whole genome shotgun (WGS) entry which is preliminary data.</text>
</comment>
<dbReference type="GO" id="GO:0015851">
    <property type="term" value="P:nucleobase transport"/>
    <property type="evidence" value="ECO:0007669"/>
    <property type="project" value="UniProtKB-ARBA"/>
</dbReference>
<evidence type="ECO:0000256" key="9">
    <source>
        <dbReference type="SAM" id="MobiDB-lite"/>
    </source>
</evidence>
<feature type="region of interest" description="Disordered" evidence="9">
    <location>
        <begin position="1"/>
        <end position="22"/>
    </location>
</feature>
<keyword evidence="4" id="KW-0597">Phosphoprotein</keyword>
<feature type="transmembrane region" description="Helical" evidence="10">
    <location>
        <begin position="159"/>
        <end position="179"/>
    </location>
</feature>
<dbReference type="AlphaFoldDB" id="A0A8H6SP80"/>
<dbReference type="PANTHER" id="PTHR31806:SF1">
    <property type="entry name" value="PURINE-CYTOSINE PERMEASE FCY2-RELATED"/>
    <property type="match status" value="1"/>
</dbReference>
<comment type="similarity">
    <text evidence="2 8">Belongs to the purine-cytosine permease (2.A.39) family.</text>
</comment>
<dbReference type="FunFam" id="1.10.4160.10:FF:000002">
    <property type="entry name" value="Purine-cytosine permease fcyB"/>
    <property type="match status" value="1"/>
</dbReference>
<sequence>MSSIKSGKSGQDSASPDLEKQAGVQEVEGVDERIDNLNTLDASPTSVDPTSFWGRTLALSATLERKVGIEARGIQRVPEDQRFGGPSANFFIWIAANTVLSTFGIGVLGPAIFFLGLGDSMLAIFFTNVFTAILPAYMATFGPKLGLRQMTSARYSWGWHGAKIVALLNCIACVGWSAINSIAGAQTLRVVADETISDAAGVVIIAIITLALGMLGYKYVHIYEKWSWIPTAITFFIVLGCSAKYLVNVPMGTGQAEASNVLSFMGVIFGFCIGWVSLASDYNVYQPAETPAWKTFAWTYAGLIFPLVLLEWLGAAIACVATGKAPSNDVWATAYTNNELGGLLGAVLVPVVGKFGKFCMVLLVLSVVANNIINVYSMGMSISVIGVWLAKIPRLIWPVVITAIYIPIAIAGADSFSTSLEDFMNVLGYWLSIFVTVVLLEHFLFRRGAYASYDVAHTWNRQDRTPVGIAAGAAFLFGALGTAMGMAQVWYIGKIGALVGGAANPFGGDIGFELAAAFAGVVFVPARYLELKYIGR</sequence>
<evidence type="ECO:0000256" key="4">
    <source>
        <dbReference type="ARBA" id="ARBA00022553"/>
    </source>
</evidence>
<feature type="transmembrane region" description="Helical" evidence="10">
    <location>
        <begin position="259"/>
        <end position="278"/>
    </location>
</feature>
<feature type="transmembrane region" description="Helical" evidence="10">
    <location>
        <begin position="510"/>
        <end position="529"/>
    </location>
</feature>
<comment type="subcellular location">
    <subcellularLocation>
        <location evidence="1">Membrane</location>
        <topology evidence="1">Multi-pass membrane protein</topology>
    </subcellularLocation>
</comment>
<keyword evidence="3 8" id="KW-0813">Transport</keyword>
<evidence type="ECO:0000256" key="10">
    <source>
        <dbReference type="SAM" id="Phobius"/>
    </source>
</evidence>
<evidence type="ECO:0000256" key="7">
    <source>
        <dbReference type="ARBA" id="ARBA00023136"/>
    </source>
</evidence>
<evidence type="ECO:0000256" key="6">
    <source>
        <dbReference type="ARBA" id="ARBA00022989"/>
    </source>
</evidence>
<reference evidence="11" key="1">
    <citation type="submission" date="2020-05" db="EMBL/GenBank/DDBJ databases">
        <title>Mycena genomes resolve the evolution of fungal bioluminescence.</title>
        <authorList>
            <person name="Tsai I.J."/>
        </authorList>
    </citation>
    <scope>NUCLEOTIDE SEQUENCE</scope>
    <source>
        <strain evidence="11">171206Taipei</strain>
    </source>
</reference>
<feature type="transmembrane region" description="Helical" evidence="10">
    <location>
        <begin position="371"/>
        <end position="390"/>
    </location>
</feature>
<evidence type="ECO:0000313" key="12">
    <source>
        <dbReference type="Proteomes" id="UP000636479"/>
    </source>
</evidence>
<dbReference type="GO" id="GO:0022857">
    <property type="term" value="F:transmembrane transporter activity"/>
    <property type="evidence" value="ECO:0007669"/>
    <property type="project" value="InterPro"/>
</dbReference>
<dbReference type="Gene3D" id="1.10.4160.10">
    <property type="entry name" value="Hydantoin permease"/>
    <property type="match status" value="1"/>
</dbReference>
<dbReference type="EMBL" id="JACAZF010000005">
    <property type="protein sequence ID" value="KAF7303470.1"/>
    <property type="molecule type" value="Genomic_DNA"/>
</dbReference>
<dbReference type="PANTHER" id="PTHR31806">
    <property type="entry name" value="PURINE-CYTOSINE PERMEASE FCY2-RELATED"/>
    <property type="match status" value="1"/>
</dbReference>
<evidence type="ECO:0000256" key="2">
    <source>
        <dbReference type="ARBA" id="ARBA00008974"/>
    </source>
</evidence>
<feature type="transmembrane region" description="Helical" evidence="10">
    <location>
        <begin position="90"/>
        <end position="115"/>
    </location>
</feature>
<dbReference type="RefSeq" id="XP_037220442.1">
    <property type="nucleotide sequence ID" value="XM_037362521.1"/>
</dbReference>
<keyword evidence="7 8" id="KW-0472">Membrane</keyword>
<evidence type="ECO:0000256" key="5">
    <source>
        <dbReference type="ARBA" id="ARBA00022692"/>
    </source>
</evidence>
<dbReference type="OrthoDB" id="2116389at2759"/>
<evidence type="ECO:0000256" key="3">
    <source>
        <dbReference type="ARBA" id="ARBA00022448"/>
    </source>
</evidence>
<dbReference type="PIRSF" id="PIRSF002744">
    <property type="entry name" value="Pur-cyt_permease"/>
    <property type="match status" value="1"/>
</dbReference>
<proteinExistence type="inferred from homology"/>
<keyword evidence="5 10" id="KW-0812">Transmembrane</keyword>
<feature type="compositionally biased region" description="Polar residues" evidence="9">
    <location>
        <begin position="1"/>
        <end position="14"/>
    </location>
</feature>
<dbReference type="InterPro" id="IPR001248">
    <property type="entry name" value="Pur-cyt_permease"/>
</dbReference>
<feature type="transmembrane region" description="Helical" evidence="10">
    <location>
        <begin position="298"/>
        <end position="321"/>
    </location>
</feature>
<accession>A0A8H6SP80</accession>
<dbReference type="Pfam" id="PF02133">
    <property type="entry name" value="Transp_cyt_pur"/>
    <property type="match status" value="1"/>
</dbReference>
<feature type="transmembrane region" description="Helical" evidence="10">
    <location>
        <begin position="122"/>
        <end position="139"/>
    </location>
</feature>
<evidence type="ECO:0000256" key="8">
    <source>
        <dbReference type="PIRNR" id="PIRNR002744"/>
    </source>
</evidence>
<dbReference type="GO" id="GO:0000329">
    <property type="term" value="C:fungal-type vacuole membrane"/>
    <property type="evidence" value="ECO:0007669"/>
    <property type="project" value="TreeGrafter"/>
</dbReference>
<feature type="transmembrane region" description="Helical" evidence="10">
    <location>
        <begin position="466"/>
        <end position="490"/>
    </location>
</feature>
<feature type="transmembrane region" description="Helical" evidence="10">
    <location>
        <begin position="395"/>
        <end position="415"/>
    </location>
</feature>
<protein>
    <submittedName>
        <fullName evidence="11">Cytosine-purine permease</fullName>
    </submittedName>
</protein>
<evidence type="ECO:0000256" key="1">
    <source>
        <dbReference type="ARBA" id="ARBA00004141"/>
    </source>
</evidence>
<dbReference type="GO" id="GO:0005886">
    <property type="term" value="C:plasma membrane"/>
    <property type="evidence" value="ECO:0007669"/>
    <property type="project" value="TreeGrafter"/>
</dbReference>
<gene>
    <name evidence="11" type="ORF">MIND_00575900</name>
</gene>
<feature type="transmembrane region" description="Helical" evidence="10">
    <location>
        <begin position="199"/>
        <end position="220"/>
    </location>
</feature>
<feature type="transmembrane region" description="Helical" evidence="10">
    <location>
        <begin position="427"/>
        <end position="445"/>
    </location>
</feature>
<evidence type="ECO:0000313" key="11">
    <source>
        <dbReference type="EMBL" id="KAF7303470.1"/>
    </source>
</evidence>
<dbReference type="Proteomes" id="UP000636479">
    <property type="component" value="Unassembled WGS sequence"/>
</dbReference>
<dbReference type="InterPro" id="IPR026030">
    <property type="entry name" value="Pur-cyt_permease_Fcy2/21/22"/>
</dbReference>
<name>A0A8H6SP80_9AGAR</name>
<feature type="transmembrane region" description="Helical" evidence="10">
    <location>
        <begin position="226"/>
        <end position="247"/>
    </location>
</feature>